<dbReference type="RefSeq" id="WP_190176454.1">
    <property type="nucleotide sequence ID" value="NZ_BMVF01000002.1"/>
</dbReference>
<comment type="caution">
    <text evidence="1">The sequence shown here is derived from an EMBL/GenBank/DDBJ whole genome shotgun (WGS) entry which is preliminary data.</text>
</comment>
<dbReference type="EMBL" id="BMVF01000002">
    <property type="protein sequence ID" value="GHD85596.1"/>
    <property type="molecule type" value="Genomic_DNA"/>
</dbReference>
<sequence length="74" mass="8286">MLLRFRVANVRSLRDEQELSFVAPEDDENELATAREAELSDGRRLPVHTVLGVFGASRSSPRTAPWWWTGASCA</sequence>
<proteinExistence type="predicted"/>
<keyword evidence="2" id="KW-1185">Reference proteome</keyword>
<accession>A0A918XZT3</accession>
<gene>
    <name evidence="1" type="ORF">GCM10010508_09990</name>
</gene>
<dbReference type="AlphaFoldDB" id="A0A918XZT3"/>
<evidence type="ECO:0000313" key="1">
    <source>
        <dbReference type="EMBL" id="GHD85596.1"/>
    </source>
</evidence>
<protein>
    <submittedName>
        <fullName evidence="1">Uncharacterized protein</fullName>
    </submittedName>
</protein>
<reference evidence="1" key="1">
    <citation type="journal article" date="2014" name="Int. J. Syst. Evol. Microbiol.">
        <title>Complete genome sequence of Corynebacterium casei LMG S-19264T (=DSM 44701T), isolated from a smear-ripened cheese.</title>
        <authorList>
            <consortium name="US DOE Joint Genome Institute (JGI-PGF)"/>
            <person name="Walter F."/>
            <person name="Albersmeier A."/>
            <person name="Kalinowski J."/>
            <person name="Ruckert C."/>
        </authorList>
    </citation>
    <scope>NUCLEOTIDE SEQUENCE</scope>
    <source>
        <strain evidence="1">JCM 4654</strain>
    </source>
</reference>
<reference evidence="1" key="2">
    <citation type="submission" date="2020-09" db="EMBL/GenBank/DDBJ databases">
        <authorList>
            <person name="Sun Q."/>
            <person name="Ohkuma M."/>
        </authorList>
    </citation>
    <scope>NUCLEOTIDE SEQUENCE</scope>
    <source>
        <strain evidence="1">JCM 4654</strain>
    </source>
</reference>
<dbReference type="Proteomes" id="UP000608955">
    <property type="component" value="Unassembled WGS sequence"/>
</dbReference>
<name>A0A918XZT3_9ACTN</name>
<organism evidence="1 2">
    <name type="scientific">Streptomyces naganishii JCM 4654</name>
    <dbReference type="NCBI Taxonomy" id="1306179"/>
    <lineage>
        <taxon>Bacteria</taxon>
        <taxon>Bacillati</taxon>
        <taxon>Actinomycetota</taxon>
        <taxon>Actinomycetes</taxon>
        <taxon>Kitasatosporales</taxon>
        <taxon>Streptomycetaceae</taxon>
        <taxon>Streptomyces</taxon>
    </lineage>
</organism>
<evidence type="ECO:0000313" key="2">
    <source>
        <dbReference type="Proteomes" id="UP000608955"/>
    </source>
</evidence>